<name>A0A0A8ZZ31_ARUDO</name>
<reference evidence="1" key="1">
    <citation type="submission" date="2014-09" db="EMBL/GenBank/DDBJ databases">
        <authorList>
            <person name="Magalhaes I.L.F."/>
            <person name="Oliveira U."/>
            <person name="Santos F.R."/>
            <person name="Vidigal T.H.D.A."/>
            <person name="Brescovit A.D."/>
            <person name="Santos A.J."/>
        </authorList>
    </citation>
    <scope>NUCLEOTIDE SEQUENCE</scope>
    <source>
        <tissue evidence="1">Shoot tissue taken approximately 20 cm above the soil surface</tissue>
    </source>
</reference>
<protein>
    <submittedName>
        <fullName evidence="1">Uncharacterized protein</fullName>
    </submittedName>
</protein>
<organism evidence="1">
    <name type="scientific">Arundo donax</name>
    <name type="common">Giant reed</name>
    <name type="synonym">Donax arundinaceus</name>
    <dbReference type="NCBI Taxonomy" id="35708"/>
    <lineage>
        <taxon>Eukaryota</taxon>
        <taxon>Viridiplantae</taxon>
        <taxon>Streptophyta</taxon>
        <taxon>Embryophyta</taxon>
        <taxon>Tracheophyta</taxon>
        <taxon>Spermatophyta</taxon>
        <taxon>Magnoliopsida</taxon>
        <taxon>Liliopsida</taxon>
        <taxon>Poales</taxon>
        <taxon>Poaceae</taxon>
        <taxon>PACMAD clade</taxon>
        <taxon>Arundinoideae</taxon>
        <taxon>Arundineae</taxon>
        <taxon>Arundo</taxon>
    </lineage>
</organism>
<dbReference type="AlphaFoldDB" id="A0A0A8ZZ31"/>
<evidence type="ECO:0000313" key="1">
    <source>
        <dbReference type="EMBL" id="JAD40047.1"/>
    </source>
</evidence>
<sequence length="24" mass="2780">MWQQPIGARTSKTLDHQCLDHNIS</sequence>
<reference evidence="1" key="2">
    <citation type="journal article" date="2015" name="Data Brief">
        <title>Shoot transcriptome of the giant reed, Arundo donax.</title>
        <authorList>
            <person name="Barrero R.A."/>
            <person name="Guerrero F.D."/>
            <person name="Moolhuijzen P."/>
            <person name="Goolsby J.A."/>
            <person name="Tidwell J."/>
            <person name="Bellgard S.E."/>
            <person name="Bellgard M.I."/>
        </authorList>
    </citation>
    <scope>NUCLEOTIDE SEQUENCE</scope>
    <source>
        <tissue evidence="1">Shoot tissue taken approximately 20 cm above the soil surface</tissue>
    </source>
</reference>
<accession>A0A0A8ZZ31</accession>
<dbReference type="EMBL" id="GBRH01257848">
    <property type="protein sequence ID" value="JAD40047.1"/>
    <property type="molecule type" value="Transcribed_RNA"/>
</dbReference>
<proteinExistence type="predicted"/>